<evidence type="ECO:0000313" key="9">
    <source>
        <dbReference type="Proteomes" id="UP000078389"/>
    </source>
</evidence>
<feature type="domain" description="Response regulatory" evidence="7">
    <location>
        <begin position="7"/>
        <end position="123"/>
    </location>
</feature>
<dbReference type="InterPro" id="IPR000792">
    <property type="entry name" value="Tscrpt_reg_LuxR_C"/>
</dbReference>
<dbReference type="InterPro" id="IPR001789">
    <property type="entry name" value="Sig_transdc_resp-reg_receiver"/>
</dbReference>
<dbReference type="GO" id="GO:0006355">
    <property type="term" value="P:regulation of DNA-templated transcription"/>
    <property type="evidence" value="ECO:0007669"/>
    <property type="project" value="InterPro"/>
</dbReference>
<dbReference type="SUPFAM" id="SSF52172">
    <property type="entry name" value="CheY-like"/>
    <property type="match status" value="1"/>
</dbReference>
<dbReference type="GO" id="GO:0000160">
    <property type="term" value="P:phosphorelay signal transduction system"/>
    <property type="evidence" value="ECO:0007669"/>
    <property type="project" value="InterPro"/>
</dbReference>
<dbReference type="Pfam" id="PF00196">
    <property type="entry name" value="GerE"/>
    <property type="match status" value="1"/>
</dbReference>
<evidence type="ECO:0000313" key="8">
    <source>
        <dbReference type="EMBL" id="OAM78876.1"/>
    </source>
</evidence>
<dbReference type="InterPro" id="IPR058245">
    <property type="entry name" value="NreC/VraR/RcsB-like_REC"/>
</dbReference>
<evidence type="ECO:0000256" key="2">
    <source>
        <dbReference type="ARBA" id="ARBA00023015"/>
    </source>
</evidence>
<dbReference type="InterPro" id="IPR016032">
    <property type="entry name" value="Sig_transdc_resp-reg_C-effctor"/>
</dbReference>
<dbReference type="SMART" id="SM00421">
    <property type="entry name" value="HTH_LUXR"/>
    <property type="match status" value="1"/>
</dbReference>
<dbReference type="PANTHER" id="PTHR43214:SF41">
    <property type="entry name" value="NITRATE_NITRITE RESPONSE REGULATOR PROTEIN NARP"/>
    <property type="match status" value="1"/>
</dbReference>
<sequence>MVTPLLKVVLTEDDGPVRERLARIVHEWPEAELCAACATLEETQAAIEADDIDLLITDLKLPDGSGIEAIRFLARRRSEAEAIVISVLADERSVLAAIEAGASGYLLKDADSIDLIEAIRDVMAGRSPISSRIARVLVRRLSENGNTAAENEGARPALTEREMDILWGIAKGFTYGELADSLAISRQTVPVHIRNIYRKLQASNRSEAVFEAARLGLIRL</sequence>
<protein>
    <submittedName>
        <fullName evidence="8">DNA-binding response regulator</fullName>
    </submittedName>
</protein>
<keyword evidence="3 8" id="KW-0238">DNA-binding</keyword>
<dbReference type="EMBL" id="LVVY01000066">
    <property type="protein sequence ID" value="OAM78876.1"/>
    <property type="molecule type" value="Genomic_DNA"/>
</dbReference>
<evidence type="ECO:0000256" key="1">
    <source>
        <dbReference type="ARBA" id="ARBA00022553"/>
    </source>
</evidence>
<dbReference type="InterPro" id="IPR039420">
    <property type="entry name" value="WalR-like"/>
</dbReference>
<feature type="modified residue" description="4-aspartylphosphate" evidence="5">
    <location>
        <position position="58"/>
    </location>
</feature>
<evidence type="ECO:0000256" key="3">
    <source>
        <dbReference type="ARBA" id="ARBA00023125"/>
    </source>
</evidence>
<dbReference type="Gene3D" id="3.40.50.2300">
    <property type="match status" value="1"/>
</dbReference>
<keyword evidence="9" id="KW-1185">Reference proteome</keyword>
<proteinExistence type="predicted"/>
<dbReference type="InterPro" id="IPR011006">
    <property type="entry name" value="CheY-like_superfamily"/>
</dbReference>
<organism evidence="8 9">
    <name type="scientific">Devosia elaeis</name>
    <dbReference type="NCBI Taxonomy" id="1770058"/>
    <lineage>
        <taxon>Bacteria</taxon>
        <taxon>Pseudomonadati</taxon>
        <taxon>Pseudomonadota</taxon>
        <taxon>Alphaproteobacteria</taxon>
        <taxon>Hyphomicrobiales</taxon>
        <taxon>Devosiaceae</taxon>
        <taxon>Devosia</taxon>
    </lineage>
</organism>
<dbReference type="OrthoDB" id="3678174at2"/>
<dbReference type="SMART" id="SM00448">
    <property type="entry name" value="REC"/>
    <property type="match status" value="1"/>
</dbReference>
<dbReference type="PROSITE" id="PS50043">
    <property type="entry name" value="HTH_LUXR_2"/>
    <property type="match status" value="1"/>
</dbReference>
<dbReference type="PROSITE" id="PS50110">
    <property type="entry name" value="RESPONSE_REGULATORY"/>
    <property type="match status" value="1"/>
</dbReference>
<dbReference type="PANTHER" id="PTHR43214">
    <property type="entry name" value="TWO-COMPONENT RESPONSE REGULATOR"/>
    <property type="match status" value="1"/>
</dbReference>
<dbReference type="SUPFAM" id="SSF46894">
    <property type="entry name" value="C-terminal effector domain of the bipartite response regulators"/>
    <property type="match status" value="1"/>
</dbReference>
<evidence type="ECO:0000256" key="5">
    <source>
        <dbReference type="PROSITE-ProRule" id="PRU00169"/>
    </source>
</evidence>
<dbReference type="Proteomes" id="UP000078389">
    <property type="component" value="Unassembled WGS sequence"/>
</dbReference>
<evidence type="ECO:0000259" key="6">
    <source>
        <dbReference type="PROSITE" id="PS50043"/>
    </source>
</evidence>
<name>A0A178I3N3_9HYPH</name>
<dbReference type="Pfam" id="PF00072">
    <property type="entry name" value="Response_reg"/>
    <property type="match status" value="1"/>
</dbReference>
<gene>
    <name evidence="8" type="ORF">A3840_04880</name>
</gene>
<keyword evidence="4" id="KW-0804">Transcription</keyword>
<dbReference type="GO" id="GO:0003677">
    <property type="term" value="F:DNA binding"/>
    <property type="evidence" value="ECO:0007669"/>
    <property type="project" value="UniProtKB-KW"/>
</dbReference>
<dbReference type="PRINTS" id="PR00038">
    <property type="entry name" value="HTHLUXR"/>
</dbReference>
<accession>A0A178I3N3</accession>
<evidence type="ECO:0000256" key="4">
    <source>
        <dbReference type="ARBA" id="ARBA00023163"/>
    </source>
</evidence>
<evidence type="ECO:0000259" key="7">
    <source>
        <dbReference type="PROSITE" id="PS50110"/>
    </source>
</evidence>
<keyword evidence="1 5" id="KW-0597">Phosphoprotein</keyword>
<keyword evidence="2" id="KW-0805">Transcription regulation</keyword>
<feature type="domain" description="HTH luxR-type" evidence="6">
    <location>
        <begin position="151"/>
        <end position="216"/>
    </location>
</feature>
<dbReference type="CDD" id="cd17535">
    <property type="entry name" value="REC_NarL-like"/>
    <property type="match status" value="1"/>
</dbReference>
<reference evidence="8 9" key="1">
    <citation type="submission" date="2016-03" db="EMBL/GenBank/DDBJ databases">
        <title>Genome sequencing of Devosia sp. S37.</title>
        <authorList>
            <person name="Mohd Nor M."/>
        </authorList>
    </citation>
    <scope>NUCLEOTIDE SEQUENCE [LARGE SCALE GENOMIC DNA]</scope>
    <source>
        <strain evidence="8 9">S37</strain>
    </source>
</reference>
<dbReference type="STRING" id="1770058.A3840_04880"/>
<dbReference type="CDD" id="cd06170">
    <property type="entry name" value="LuxR_C_like"/>
    <property type="match status" value="1"/>
</dbReference>
<comment type="caution">
    <text evidence="8">The sequence shown here is derived from an EMBL/GenBank/DDBJ whole genome shotgun (WGS) entry which is preliminary data.</text>
</comment>
<dbReference type="AlphaFoldDB" id="A0A178I3N3"/>